<organism evidence="1 2">
    <name type="scientific">Holospora curviuscula</name>
    <dbReference type="NCBI Taxonomy" id="1082868"/>
    <lineage>
        <taxon>Bacteria</taxon>
        <taxon>Pseudomonadati</taxon>
        <taxon>Pseudomonadota</taxon>
        <taxon>Alphaproteobacteria</taxon>
        <taxon>Holosporales</taxon>
        <taxon>Holosporaceae</taxon>
        <taxon>Holospora</taxon>
    </lineage>
</organism>
<keyword evidence="2" id="KW-1185">Reference proteome</keyword>
<proteinExistence type="predicted"/>
<evidence type="ECO:0000313" key="2">
    <source>
        <dbReference type="Proteomes" id="UP000239425"/>
    </source>
</evidence>
<evidence type="ECO:0000313" key="1">
    <source>
        <dbReference type="EMBL" id="PPE03199.1"/>
    </source>
</evidence>
<dbReference type="EMBL" id="PHHC01000130">
    <property type="protein sequence ID" value="PPE03199.1"/>
    <property type="molecule type" value="Genomic_DNA"/>
</dbReference>
<dbReference type="RefSeq" id="WP_165780834.1">
    <property type="nucleotide sequence ID" value="NZ_PHHC01000130.1"/>
</dbReference>
<sequence>MTIILQKLRKLPTKILRGIKPSIARDACIQKNHPDARRADSAGDLA</sequence>
<dbReference type="AlphaFoldDB" id="A0A2S5R783"/>
<comment type="caution">
    <text evidence="1">The sequence shown here is derived from an EMBL/GenBank/DDBJ whole genome shotgun (WGS) entry which is preliminary data.</text>
</comment>
<dbReference type="Proteomes" id="UP000239425">
    <property type="component" value="Unassembled WGS sequence"/>
</dbReference>
<gene>
    <name evidence="1" type="ORF">HCUR_01363</name>
</gene>
<reference evidence="1 2" key="1">
    <citation type="submission" date="2017-11" db="EMBL/GenBank/DDBJ databases">
        <title>Comparative genomic analysis of Holospora spp., intranuclear symbionts of paramecia.</title>
        <authorList>
            <person name="Garushyants S.K."/>
            <person name="Beliavskaya A."/>
            <person name="Malko D.B."/>
            <person name="Logacheva M.D."/>
            <person name="Rautian M.S."/>
            <person name="Gelfand M.S."/>
        </authorList>
    </citation>
    <scope>NUCLEOTIDE SEQUENCE [LARGE SCALE GENOMIC DNA]</scope>
    <source>
        <strain evidence="2">02AZ16</strain>
    </source>
</reference>
<accession>A0A2S5R783</accession>
<protein>
    <submittedName>
        <fullName evidence="1">Uncharacterized protein</fullName>
    </submittedName>
</protein>
<name>A0A2S5R783_9PROT</name>